<protein>
    <submittedName>
        <fullName evidence="5">Pyruvate/Phosphoenolpyruvate kinase</fullName>
    </submittedName>
</protein>
<comment type="caution">
    <text evidence="5">The sequence shown here is derived from an EMBL/GenBank/DDBJ whole genome shotgun (WGS) entry which is preliminary data.</text>
</comment>
<dbReference type="SUPFAM" id="SSF51621">
    <property type="entry name" value="Phosphoenolpyruvate/pyruvate domain"/>
    <property type="match status" value="1"/>
</dbReference>
<reference evidence="5 6" key="1">
    <citation type="journal article" date="2016" name="Genome Biol. Evol.">
        <title>Divergent and convergent evolution of fungal pathogenicity.</title>
        <authorList>
            <person name="Shang Y."/>
            <person name="Xiao G."/>
            <person name="Zheng P."/>
            <person name="Cen K."/>
            <person name="Zhan S."/>
            <person name="Wang C."/>
        </authorList>
    </citation>
    <scope>NUCLEOTIDE SEQUENCE [LARGE SCALE GENOMIC DNA]</scope>
    <source>
        <strain evidence="5 6">RCEF 264</strain>
    </source>
</reference>
<dbReference type="GO" id="GO:0016832">
    <property type="term" value="F:aldehyde-lyase activity"/>
    <property type="evidence" value="ECO:0007669"/>
    <property type="project" value="TreeGrafter"/>
</dbReference>
<feature type="domain" description="HpcH/HpaI aldolase/citrate lyase" evidence="4">
    <location>
        <begin position="93"/>
        <end position="310"/>
    </location>
</feature>
<dbReference type="InterPro" id="IPR040442">
    <property type="entry name" value="Pyrv_kinase-like_dom_sf"/>
</dbReference>
<sequence>MAHVRASVMSGLWRCSFRPRPATIAAAKSVATRIANARHYQSPSSSAATPAVSMVQANPLRQAFTRLSAGAAGLASLGLWQMLPGANVSRALARTPGIDWVLVDCEHGNIDDAAMHEAVPVIAAEGVSPIVRIPDFQSWMVKRALDTGAHGILAPLIRTIDEVKALVAACKFPPAGRRGFGSPLAMQGFRQVTEGSSPAATLPSFTEYFEQANDSVLVLVQIETREALDAVESIVPLVDGLYVGPFDLANNIGHPIRDGVVPEPVQAAIARILAAAQAAGRCCGVYATTPEQARDYAAAGFHMVNVATDVLALQALTAAAVDVARSQNQ</sequence>
<dbReference type="Pfam" id="PF03328">
    <property type="entry name" value="HpcH_HpaI"/>
    <property type="match status" value="1"/>
</dbReference>
<dbReference type="GO" id="GO:0016301">
    <property type="term" value="F:kinase activity"/>
    <property type="evidence" value="ECO:0007669"/>
    <property type="project" value="UniProtKB-KW"/>
</dbReference>
<evidence type="ECO:0000256" key="3">
    <source>
        <dbReference type="ARBA" id="ARBA00023239"/>
    </source>
</evidence>
<evidence type="ECO:0000313" key="6">
    <source>
        <dbReference type="Proteomes" id="UP000076874"/>
    </source>
</evidence>
<dbReference type="Gene3D" id="3.20.20.60">
    <property type="entry name" value="Phosphoenolpyruvate-binding domains"/>
    <property type="match status" value="1"/>
</dbReference>
<dbReference type="InterPro" id="IPR005000">
    <property type="entry name" value="Aldolase/citrate-lyase_domain"/>
</dbReference>
<dbReference type="InterPro" id="IPR015813">
    <property type="entry name" value="Pyrv/PenolPyrv_kinase-like_dom"/>
</dbReference>
<name>A0A168AD96_9HYPO</name>
<keyword evidence="5" id="KW-0670">Pyruvate</keyword>
<dbReference type="STRING" id="1081102.A0A168AD96"/>
<evidence type="ECO:0000256" key="2">
    <source>
        <dbReference type="ARBA" id="ARBA00022723"/>
    </source>
</evidence>
<dbReference type="OrthoDB" id="1621678at2759"/>
<keyword evidence="2" id="KW-0479">Metal-binding</keyword>
<comment type="similarity">
    <text evidence="1">Belongs to the HpcH/HpaI aldolase family.</text>
</comment>
<dbReference type="PANTHER" id="PTHR30502">
    <property type="entry name" value="2-KETO-3-DEOXY-L-RHAMNONATE ALDOLASE"/>
    <property type="match status" value="1"/>
</dbReference>
<evidence type="ECO:0000313" key="5">
    <source>
        <dbReference type="EMBL" id="OAA68593.1"/>
    </source>
</evidence>
<dbReference type="Proteomes" id="UP000076874">
    <property type="component" value="Unassembled WGS sequence"/>
</dbReference>
<keyword evidence="5" id="KW-0808">Transferase</keyword>
<evidence type="ECO:0000259" key="4">
    <source>
        <dbReference type="Pfam" id="PF03328"/>
    </source>
</evidence>
<dbReference type="EMBL" id="AZHD01000001">
    <property type="protein sequence ID" value="OAA68593.1"/>
    <property type="molecule type" value="Genomic_DNA"/>
</dbReference>
<dbReference type="PANTHER" id="PTHR30502:SF0">
    <property type="entry name" value="PHOSPHOENOLPYRUVATE CARBOXYLASE FAMILY PROTEIN"/>
    <property type="match status" value="1"/>
</dbReference>
<dbReference type="InterPro" id="IPR050251">
    <property type="entry name" value="HpcH-HpaI_aldolase"/>
</dbReference>
<keyword evidence="6" id="KW-1185">Reference proteome</keyword>
<keyword evidence="5" id="KW-0418">Kinase</keyword>
<gene>
    <name evidence="5" type="ORF">SPI_00788</name>
</gene>
<accession>A0A168AD96</accession>
<keyword evidence="3" id="KW-0456">Lyase</keyword>
<proteinExistence type="inferred from homology"/>
<dbReference type="GO" id="GO:0046872">
    <property type="term" value="F:metal ion binding"/>
    <property type="evidence" value="ECO:0007669"/>
    <property type="project" value="UniProtKB-KW"/>
</dbReference>
<evidence type="ECO:0000256" key="1">
    <source>
        <dbReference type="ARBA" id="ARBA00005568"/>
    </source>
</evidence>
<organism evidence="5 6">
    <name type="scientific">Niveomyces insectorum RCEF 264</name>
    <dbReference type="NCBI Taxonomy" id="1081102"/>
    <lineage>
        <taxon>Eukaryota</taxon>
        <taxon>Fungi</taxon>
        <taxon>Dikarya</taxon>
        <taxon>Ascomycota</taxon>
        <taxon>Pezizomycotina</taxon>
        <taxon>Sordariomycetes</taxon>
        <taxon>Hypocreomycetidae</taxon>
        <taxon>Hypocreales</taxon>
        <taxon>Cordycipitaceae</taxon>
        <taxon>Niveomyces</taxon>
    </lineage>
</organism>
<dbReference type="GO" id="GO:0005737">
    <property type="term" value="C:cytoplasm"/>
    <property type="evidence" value="ECO:0007669"/>
    <property type="project" value="TreeGrafter"/>
</dbReference>
<dbReference type="AlphaFoldDB" id="A0A168AD96"/>